<dbReference type="RefSeq" id="WP_153742840.1">
    <property type="nucleotide sequence ID" value="NZ_CP045843.1"/>
</dbReference>
<dbReference type="Proteomes" id="UP000344450">
    <property type="component" value="Chromosome"/>
</dbReference>
<dbReference type="InterPro" id="IPR014729">
    <property type="entry name" value="Rossmann-like_a/b/a_fold"/>
</dbReference>
<evidence type="ECO:0000313" key="3">
    <source>
        <dbReference type="Proteomes" id="UP000344450"/>
    </source>
</evidence>
<dbReference type="InterPro" id="IPR003848">
    <property type="entry name" value="DUF218"/>
</dbReference>
<evidence type="ECO:0000313" key="2">
    <source>
        <dbReference type="EMBL" id="QGH30007.1"/>
    </source>
</evidence>
<organism evidence="2 3">
    <name type="scientific">Kluyvera intermedia</name>
    <name type="common">Enterobacter intermedius</name>
    <dbReference type="NCBI Taxonomy" id="61648"/>
    <lineage>
        <taxon>Bacteria</taxon>
        <taxon>Pseudomonadati</taxon>
        <taxon>Pseudomonadota</taxon>
        <taxon>Gammaproteobacteria</taxon>
        <taxon>Enterobacterales</taxon>
        <taxon>Enterobacteriaceae</taxon>
        <taxon>Kluyvera</taxon>
    </lineage>
</organism>
<sequence>MDKSYLPEEVLTAANQLGGWLAQNDFTGQPDIQDTQLIVMAGNAVMPTIDAACRLASENGGTLLISGGIGHSTDFLYQAIAQHPRYCSLSIEGQPEARLLAEIAHRFWHIPRERIVVEDLSTNCGENAWFTRRTLVEKGIHVQRATVVQDPTMQRRTMATFACVWQEEADAPEWLSYPGYQPVLENTAKGVSWRQPAQGLWPIARYLALIIGELPRLRDNAEGYGPRGKGFIAHVDIPDEIEAAWLLLSADPHLQPLLASRHLS</sequence>
<dbReference type="CDD" id="cd06259">
    <property type="entry name" value="YdcF-like"/>
    <property type="match status" value="1"/>
</dbReference>
<dbReference type="GeneID" id="91972774"/>
<protein>
    <submittedName>
        <fullName evidence="2">YdcF family protein</fullName>
    </submittedName>
</protein>
<dbReference type="Gene3D" id="1.10.3620.10">
    <property type="entry name" value="YdcF like domain"/>
    <property type="match status" value="1"/>
</dbReference>
<evidence type="ECO:0000259" key="1">
    <source>
        <dbReference type="Pfam" id="PF02698"/>
    </source>
</evidence>
<feature type="domain" description="DUF218" evidence="1">
    <location>
        <begin position="37"/>
        <end position="164"/>
    </location>
</feature>
<dbReference type="Pfam" id="PF02698">
    <property type="entry name" value="DUF218"/>
    <property type="match status" value="1"/>
</dbReference>
<reference evidence="2 3" key="1">
    <citation type="submission" date="2019-10" db="EMBL/GenBank/DDBJ databases">
        <title>Complete genome sequencing of drug resistant plasmids in Kluyvera intermedia.</title>
        <authorList>
            <person name="Ke C."/>
            <person name="Jian S."/>
        </authorList>
    </citation>
    <scope>NUCLEOTIDE SEQUENCE [LARGE SCALE GENOMIC DNA]</scope>
    <source>
        <strain evidence="2 3">N2-1</strain>
    </source>
</reference>
<dbReference type="InterPro" id="IPR051599">
    <property type="entry name" value="Cell_Envelope_Assoc"/>
</dbReference>
<name>A0ABX6DRH2_KLUIN</name>
<keyword evidence="3" id="KW-1185">Reference proteome</keyword>
<proteinExistence type="predicted"/>
<accession>A0ABX6DRH2</accession>
<dbReference type="PANTHER" id="PTHR30336:SF20">
    <property type="entry name" value="DUF218 DOMAIN-CONTAINING PROTEIN"/>
    <property type="match status" value="1"/>
</dbReference>
<dbReference type="Gene3D" id="3.40.50.620">
    <property type="entry name" value="HUPs"/>
    <property type="match status" value="1"/>
</dbReference>
<gene>
    <name evidence="2" type="ORF">GHC21_10200</name>
</gene>
<dbReference type="PANTHER" id="PTHR30336">
    <property type="entry name" value="INNER MEMBRANE PROTEIN, PROBABLE PERMEASE"/>
    <property type="match status" value="1"/>
</dbReference>
<dbReference type="EMBL" id="CP045845">
    <property type="protein sequence ID" value="QGH30007.1"/>
    <property type="molecule type" value="Genomic_DNA"/>
</dbReference>